<keyword evidence="2" id="KW-0012">Acyltransferase</keyword>
<organism evidence="4 6">
    <name type="scientific">Brenneria nigrifluens DSM 30175 = ATCC 13028</name>
    <dbReference type="NCBI Taxonomy" id="1121120"/>
    <lineage>
        <taxon>Bacteria</taxon>
        <taxon>Pseudomonadati</taxon>
        <taxon>Pseudomonadota</taxon>
        <taxon>Gammaproteobacteria</taxon>
        <taxon>Enterobacterales</taxon>
        <taxon>Pectobacteriaceae</taxon>
        <taxon>Brenneria</taxon>
    </lineage>
</organism>
<dbReference type="Proteomes" id="UP000295985">
    <property type="component" value="Unassembled WGS sequence"/>
</dbReference>
<dbReference type="PANTHER" id="PTHR43877">
    <property type="entry name" value="AMINOALKYLPHOSPHONATE N-ACETYLTRANSFERASE-RELATED-RELATED"/>
    <property type="match status" value="1"/>
</dbReference>
<dbReference type="SUPFAM" id="SSF55729">
    <property type="entry name" value="Acyl-CoA N-acyltransferases (Nat)"/>
    <property type="match status" value="1"/>
</dbReference>
<evidence type="ECO:0000313" key="6">
    <source>
        <dbReference type="Proteomes" id="UP000295985"/>
    </source>
</evidence>
<dbReference type="Pfam" id="PF13508">
    <property type="entry name" value="Acetyltransf_7"/>
    <property type="match status" value="1"/>
</dbReference>
<dbReference type="EMBL" id="QDKK01000015">
    <property type="protein sequence ID" value="PWC24243.1"/>
    <property type="molecule type" value="Genomic_DNA"/>
</dbReference>
<keyword evidence="7" id="KW-1185">Reference proteome</keyword>
<keyword evidence="1 4" id="KW-0808">Transferase</keyword>
<dbReference type="OrthoDB" id="510731at2"/>
<dbReference type="InterPro" id="IPR000182">
    <property type="entry name" value="GNAT_dom"/>
</dbReference>
<dbReference type="AlphaFoldDB" id="A0A2U1URG4"/>
<dbReference type="CDD" id="cd04301">
    <property type="entry name" value="NAT_SF"/>
    <property type="match status" value="1"/>
</dbReference>
<protein>
    <submittedName>
        <fullName evidence="4">N-acetyltransferase</fullName>
    </submittedName>
</protein>
<evidence type="ECO:0000256" key="1">
    <source>
        <dbReference type="ARBA" id="ARBA00022679"/>
    </source>
</evidence>
<sequence>MEIIRVTETWQLAAVHYLRIQVALSLAIPLAGEIDETPGDRVDYLLITDGTLPVATGRLRHYESQAKFERITVAVDRQGQGIGRLLMQGLEAWAYELGLRRALVTGKLEVRDFYLKLGYVTDGAVTQTGLFPLVRLTKELA</sequence>
<gene>
    <name evidence="4" type="ORF">DDT54_10300</name>
    <name evidence="5" type="ORF">EH206_18780</name>
</gene>
<dbReference type="EMBL" id="CP034036">
    <property type="protein sequence ID" value="QCR06034.1"/>
    <property type="molecule type" value="Genomic_DNA"/>
</dbReference>
<reference evidence="4 6" key="1">
    <citation type="submission" date="2018-04" db="EMBL/GenBank/DDBJ databases">
        <title>Brenneria corticis sp.nov.</title>
        <authorList>
            <person name="Li Y."/>
        </authorList>
    </citation>
    <scope>NUCLEOTIDE SEQUENCE [LARGE SCALE GENOMIC DNA]</scope>
    <source>
        <strain evidence="4 6">LMG 2694</strain>
    </source>
</reference>
<name>A0A2U1URG4_9GAMM</name>
<dbReference type="Gene3D" id="3.40.630.30">
    <property type="match status" value="1"/>
</dbReference>
<reference evidence="5 7" key="2">
    <citation type="submission" date="2018-11" db="EMBL/GenBank/DDBJ databases">
        <title>Genome sequences of Brenneria nigrifluens and Brenneria rubrifaciens.</title>
        <authorList>
            <person name="Poret-Peterson A.T."/>
            <person name="McClean A.E."/>
            <person name="Kluepfel D.A."/>
        </authorList>
    </citation>
    <scope>NUCLEOTIDE SEQUENCE [LARGE SCALE GENOMIC DNA]</scope>
    <source>
        <strain evidence="5 7">ATCC 13028</strain>
    </source>
</reference>
<dbReference type="InterPro" id="IPR050832">
    <property type="entry name" value="Bact_Acetyltransf"/>
</dbReference>
<proteinExistence type="predicted"/>
<feature type="domain" description="N-acetyltransferase" evidence="3">
    <location>
        <begin position="1"/>
        <end position="141"/>
    </location>
</feature>
<dbReference type="PROSITE" id="PS51186">
    <property type="entry name" value="GNAT"/>
    <property type="match status" value="1"/>
</dbReference>
<dbReference type="Proteomes" id="UP000303847">
    <property type="component" value="Chromosome"/>
</dbReference>
<dbReference type="InterPro" id="IPR016181">
    <property type="entry name" value="Acyl_CoA_acyltransferase"/>
</dbReference>
<evidence type="ECO:0000256" key="2">
    <source>
        <dbReference type="ARBA" id="ARBA00023315"/>
    </source>
</evidence>
<evidence type="ECO:0000313" key="7">
    <source>
        <dbReference type="Proteomes" id="UP000303847"/>
    </source>
</evidence>
<accession>A0A2U1URG4</accession>
<evidence type="ECO:0000313" key="4">
    <source>
        <dbReference type="EMBL" id="PWC24243.1"/>
    </source>
</evidence>
<evidence type="ECO:0000259" key="3">
    <source>
        <dbReference type="PROSITE" id="PS51186"/>
    </source>
</evidence>
<evidence type="ECO:0000313" key="5">
    <source>
        <dbReference type="EMBL" id="QCR06034.1"/>
    </source>
</evidence>
<dbReference type="GO" id="GO:0016747">
    <property type="term" value="F:acyltransferase activity, transferring groups other than amino-acyl groups"/>
    <property type="evidence" value="ECO:0007669"/>
    <property type="project" value="InterPro"/>
</dbReference>